<evidence type="ECO:0000256" key="1">
    <source>
        <dbReference type="ARBA" id="ARBA00022723"/>
    </source>
</evidence>
<dbReference type="FunFam" id="1.10.238.220:FF:000003">
    <property type="entry name" value="Phosphoprotein phosphatase 2A regulatory subunit"/>
    <property type="match status" value="1"/>
</dbReference>
<evidence type="ECO:0000256" key="3">
    <source>
        <dbReference type="SAM" id="MobiDB-lite"/>
    </source>
</evidence>
<dbReference type="EMBL" id="CAIX01000115">
    <property type="protein sequence ID" value="CCI46051.1"/>
    <property type="molecule type" value="Genomic_DNA"/>
</dbReference>
<dbReference type="InterPro" id="IPR011992">
    <property type="entry name" value="EF-hand-dom_pair"/>
</dbReference>
<dbReference type="OrthoDB" id="5586at2759"/>
<evidence type="ECO:0000259" key="4">
    <source>
        <dbReference type="Pfam" id="PF17958"/>
    </source>
</evidence>
<evidence type="ECO:0000256" key="2">
    <source>
        <dbReference type="ARBA" id="ARBA00022837"/>
    </source>
</evidence>
<sequence length="772" mass="88559">MSTNKLAISLNASDDANEQNSVKTNTQNESNSTFQLKFENTDSLVQKMTDFESAHTYPSGRLKMEELFRQWLNAEGTKTLIHSLVEDARKGKDLHHWDAHNCNAASPKGSQSPTSSFSTLMADGHPGTLLHSPSRSPKRPPNPMQQHNSPTGPSYRKKTSANFFAEDFLLNQPCMNTKEESGCEKSRSSRKVDSEERERGQDKLVANQEASNAASQKDKSTAITIKACEDVQMEDVVMNDTDVDAIDTVQNSEKCGSTVADEKASSCDGGKGEADSVTHIQMSSDGVKRLWKKSYTDLLDREIKAIESRFEKHPEGMNLKDFVTITKDFCDFPSFFNAPFFNRVVEYCRSVDDGCMLSDTEKLDDDSLVVSKDMFRKYWVEELSACDTVERFFRVIKQRYRSHIERDDFAPFMHGLFELLKYHPGLDFLASTPEFQEKYVPSAITVVARIFYSVDRDSSGKITLRKLRRSNLIAAFNLVDEEGDINKVSLRDGKGSISLLISLLCEQVNAYFSYEHFYVLYCKFWELDTDRDFSLSADDLVRYGGHALTRIIVDRIFEHGRRPFARIQTLSPEEKKKMSYEDFIYFMLSEEDKSNPISLKYWFELIDIYGNNVIRAEDMRVLYRHQVHRMECLGHDVIPFEDILCQLSDLLNPQRDGEFVYQDFIREDKIRVAGVFFNVLFNLNKFVEFEQRDPFLLRQQLAEPELSDWDRYACAEYARLAMEEEGQEEDNSMDIDTIDGWYVSDAHDEDIDLLSGDNTESTLAENDSSISE</sequence>
<dbReference type="CDD" id="cd21504">
    <property type="entry name" value="PPP2R3A_B-like"/>
    <property type="match status" value="1"/>
</dbReference>
<organism evidence="5 6">
    <name type="scientific">Albugo candida</name>
    <dbReference type="NCBI Taxonomy" id="65357"/>
    <lineage>
        <taxon>Eukaryota</taxon>
        <taxon>Sar</taxon>
        <taxon>Stramenopiles</taxon>
        <taxon>Oomycota</taxon>
        <taxon>Peronosporomycetes</taxon>
        <taxon>Albuginales</taxon>
        <taxon>Albuginaceae</taxon>
        <taxon>Albugo</taxon>
    </lineage>
</organism>
<keyword evidence="1" id="KW-0479">Metal-binding</keyword>
<dbReference type="PANTHER" id="PTHR14095">
    <property type="entry name" value="PHOSPHATASE 2A REGULATORY SUBUNIT-RELATED"/>
    <property type="match status" value="1"/>
</dbReference>
<feature type="compositionally biased region" description="Basic and acidic residues" evidence="3">
    <location>
        <begin position="178"/>
        <end position="202"/>
    </location>
</feature>
<keyword evidence="6" id="KW-1185">Reference proteome</keyword>
<feature type="domain" description="PP2A regulatory subunit B'' EF-hand" evidence="4">
    <location>
        <begin position="387"/>
        <end position="482"/>
    </location>
</feature>
<dbReference type="GO" id="GO:0046872">
    <property type="term" value="F:metal ion binding"/>
    <property type="evidence" value="ECO:0007669"/>
    <property type="project" value="UniProtKB-KW"/>
</dbReference>
<feature type="region of interest" description="Disordered" evidence="3">
    <location>
        <begin position="100"/>
        <end position="157"/>
    </location>
</feature>
<name>A0A024GHR3_9STRA</name>
<dbReference type="InParanoid" id="A0A024GHR3"/>
<evidence type="ECO:0000313" key="5">
    <source>
        <dbReference type="EMBL" id="CCI46051.1"/>
    </source>
</evidence>
<evidence type="ECO:0000313" key="6">
    <source>
        <dbReference type="Proteomes" id="UP000053237"/>
    </source>
</evidence>
<dbReference type="STRING" id="65357.A0A024GHR3"/>
<feature type="region of interest" description="Disordered" evidence="3">
    <location>
        <begin position="178"/>
        <end position="220"/>
    </location>
</feature>
<dbReference type="InterPro" id="IPR041534">
    <property type="entry name" value="EF-hand_13"/>
</dbReference>
<feature type="region of interest" description="Disordered" evidence="3">
    <location>
        <begin position="753"/>
        <end position="772"/>
    </location>
</feature>
<dbReference type="Gene3D" id="1.10.238.10">
    <property type="entry name" value="EF-hand"/>
    <property type="match status" value="1"/>
</dbReference>
<feature type="compositionally biased region" description="Polar residues" evidence="3">
    <location>
        <begin position="756"/>
        <end position="772"/>
    </location>
</feature>
<dbReference type="GO" id="GO:0019888">
    <property type="term" value="F:protein phosphatase regulator activity"/>
    <property type="evidence" value="ECO:0007669"/>
    <property type="project" value="TreeGrafter"/>
</dbReference>
<dbReference type="FunFam" id="1.10.238.10:FF:000025">
    <property type="entry name" value="serine/threonine-protein phosphatase 2A regulatory subunit B'' subunit alpha"/>
    <property type="match status" value="1"/>
</dbReference>
<keyword evidence="2" id="KW-0106">Calcium</keyword>
<feature type="region of interest" description="Disordered" evidence="3">
    <location>
        <begin position="1"/>
        <end position="31"/>
    </location>
</feature>
<reference evidence="5 6" key="1">
    <citation type="submission" date="2012-05" db="EMBL/GenBank/DDBJ databases">
        <title>Recombination and specialization in a pathogen metapopulation.</title>
        <authorList>
            <person name="Gardiner A."/>
            <person name="Kemen E."/>
            <person name="Schultz-Larsen T."/>
            <person name="MacLean D."/>
            <person name="Van Oosterhout C."/>
            <person name="Jones J.D.G."/>
        </authorList>
    </citation>
    <scope>NUCLEOTIDE SEQUENCE [LARGE SCALE GENOMIC DNA]</scope>
    <source>
        <strain evidence="5 6">Ac Nc2</strain>
    </source>
</reference>
<dbReference type="PANTHER" id="PTHR14095:SF0">
    <property type="entry name" value="MIP22305P"/>
    <property type="match status" value="1"/>
</dbReference>
<proteinExistence type="predicted"/>
<dbReference type="Pfam" id="PF17958">
    <property type="entry name" value="EF-hand_13"/>
    <property type="match status" value="1"/>
</dbReference>
<dbReference type="GO" id="GO:0000159">
    <property type="term" value="C:protein phosphatase type 2A complex"/>
    <property type="evidence" value="ECO:0007669"/>
    <property type="project" value="TreeGrafter"/>
</dbReference>
<gene>
    <name evidence="5" type="ORF">BN9_069790</name>
</gene>
<protein>
    <recommendedName>
        <fullName evidence="4">PP2A regulatory subunit B'' EF-hand domain-containing protein</fullName>
    </recommendedName>
</protein>
<dbReference type="SUPFAM" id="SSF47473">
    <property type="entry name" value="EF-hand"/>
    <property type="match status" value="2"/>
</dbReference>
<dbReference type="AlphaFoldDB" id="A0A024GHR3"/>
<dbReference type="Proteomes" id="UP000053237">
    <property type="component" value="Unassembled WGS sequence"/>
</dbReference>
<dbReference type="Gene3D" id="1.10.238.230">
    <property type="match status" value="1"/>
</dbReference>
<feature type="compositionally biased region" description="Polar residues" evidence="3">
    <location>
        <begin position="108"/>
        <end position="119"/>
    </location>
</feature>
<comment type="caution">
    <text evidence="5">The sequence shown here is derived from an EMBL/GenBank/DDBJ whole genome shotgun (WGS) entry which is preliminary data.</text>
</comment>
<accession>A0A024GHR3</accession>
<dbReference type="Gene3D" id="1.10.238.220">
    <property type="match status" value="1"/>
</dbReference>